<dbReference type="EMBL" id="PEWZ01000064">
    <property type="protein sequence ID" value="PIU35453.1"/>
    <property type="molecule type" value="Genomic_DNA"/>
</dbReference>
<organism evidence="2 3">
    <name type="scientific">Candidatus Shapirobacteria bacterium CG07_land_8_20_14_0_80_39_18</name>
    <dbReference type="NCBI Taxonomy" id="1974882"/>
    <lineage>
        <taxon>Bacteria</taxon>
        <taxon>Candidatus Shapironibacteriota</taxon>
    </lineage>
</organism>
<name>A0A2M6YRI8_9BACT</name>
<evidence type="ECO:0000313" key="2">
    <source>
        <dbReference type="EMBL" id="PIU35453.1"/>
    </source>
</evidence>
<protein>
    <recommendedName>
        <fullName evidence="1">Methyltransferase small domain-containing protein</fullName>
    </recommendedName>
</protein>
<comment type="caution">
    <text evidence="2">The sequence shown here is derived from an EMBL/GenBank/DDBJ whole genome shotgun (WGS) entry which is preliminary data.</text>
</comment>
<evidence type="ECO:0000259" key="1">
    <source>
        <dbReference type="Pfam" id="PF05175"/>
    </source>
</evidence>
<dbReference type="Proteomes" id="UP000229502">
    <property type="component" value="Unassembled WGS sequence"/>
</dbReference>
<proteinExistence type="predicted"/>
<dbReference type="AlphaFoldDB" id="A0A2M6YRI8"/>
<dbReference type="InterPro" id="IPR029063">
    <property type="entry name" value="SAM-dependent_MTases_sf"/>
</dbReference>
<reference evidence="3" key="1">
    <citation type="submission" date="2017-09" db="EMBL/GenBank/DDBJ databases">
        <title>Depth-based differentiation of microbial function through sediment-hosted aquifers and enrichment of novel symbionts in the deep terrestrial subsurface.</title>
        <authorList>
            <person name="Probst A.J."/>
            <person name="Ladd B."/>
            <person name="Jarett J.K."/>
            <person name="Geller-Mcgrath D.E."/>
            <person name="Sieber C.M.K."/>
            <person name="Emerson J.B."/>
            <person name="Anantharaman K."/>
            <person name="Thomas B.C."/>
            <person name="Malmstrom R."/>
            <person name="Stieglmeier M."/>
            <person name="Klingl A."/>
            <person name="Woyke T."/>
            <person name="Ryan C.M."/>
            <person name="Banfield J.F."/>
        </authorList>
    </citation>
    <scope>NUCLEOTIDE SEQUENCE [LARGE SCALE GENOMIC DNA]</scope>
</reference>
<sequence>MVDFEVTFRDKEPPVERKEILGYVFSKDIFLPRGFLDKDVVKGDVLDLGCGRGSVGAMLRQINPEIRLTGVDIVTSYQGENFLNQYSAVRNGDASSEVAIIKKDQKRVDLVISYGLPPKPIENLIKTGEIKDIVKSEGVVLLIFDAPIDYFLMKKAKKMGFELHEGSFPNDPYILFWASRSE</sequence>
<feature type="domain" description="Methyltransferase small" evidence="1">
    <location>
        <begin position="37"/>
        <end position="73"/>
    </location>
</feature>
<evidence type="ECO:0000313" key="3">
    <source>
        <dbReference type="Proteomes" id="UP000229502"/>
    </source>
</evidence>
<gene>
    <name evidence="2" type="ORF">COT03_01250</name>
</gene>
<accession>A0A2M6YRI8</accession>
<dbReference type="GO" id="GO:0008168">
    <property type="term" value="F:methyltransferase activity"/>
    <property type="evidence" value="ECO:0007669"/>
    <property type="project" value="InterPro"/>
</dbReference>
<dbReference type="Pfam" id="PF05175">
    <property type="entry name" value="MTS"/>
    <property type="match status" value="1"/>
</dbReference>
<dbReference type="SUPFAM" id="SSF53335">
    <property type="entry name" value="S-adenosyl-L-methionine-dependent methyltransferases"/>
    <property type="match status" value="1"/>
</dbReference>
<dbReference type="InterPro" id="IPR007848">
    <property type="entry name" value="Small_mtfrase_dom"/>
</dbReference>
<dbReference type="Gene3D" id="3.40.50.150">
    <property type="entry name" value="Vaccinia Virus protein VP39"/>
    <property type="match status" value="1"/>
</dbReference>